<dbReference type="RefSeq" id="WP_132125606.1">
    <property type="nucleotide sequence ID" value="NZ_SLWS01000017.1"/>
</dbReference>
<gene>
    <name evidence="1" type="ORF">EV192_11742</name>
</gene>
<comment type="caution">
    <text evidence="1">The sequence shown here is derived from an EMBL/GenBank/DDBJ whole genome shotgun (WGS) entry which is preliminary data.</text>
</comment>
<protein>
    <recommendedName>
        <fullName evidence="3">Gp37 protein</fullName>
    </recommendedName>
</protein>
<dbReference type="Proteomes" id="UP000295680">
    <property type="component" value="Unassembled WGS sequence"/>
</dbReference>
<name>A0A4R2IRI9_9PSEU</name>
<evidence type="ECO:0000313" key="1">
    <source>
        <dbReference type="EMBL" id="TCO47302.1"/>
    </source>
</evidence>
<organism evidence="1 2">
    <name type="scientific">Actinocrispum wychmicini</name>
    <dbReference type="NCBI Taxonomy" id="1213861"/>
    <lineage>
        <taxon>Bacteria</taxon>
        <taxon>Bacillati</taxon>
        <taxon>Actinomycetota</taxon>
        <taxon>Actinomycetes</taxon>
        <taxon>Pseudonocardiales</taxon>
        <taxon>Pseudonocardiaceae</taxon>
        <taxon>Actinocrispum</taxon>
    </lineage>
</organism>
<evidence type="ECO:0008006" key="3">
    <source>
        <dbReference type="Google" id="ProtNLM"/>
    </source>
</evidence>
<evidence type="ECO:0000313" key="2">
    <source>
        <dbReference type="Proteomes" id="UP000295680"/>
    </source>
</evidence>
<accession>A0A4R2IRI9</accession>
<dbReference type="AlphaFoldDB" id="A0A4R2IRI9"/>
<proteinExistence type="predicted"/>
<sequence length="161" mass="16794">MTDVSRIPAAIDGLVALCTTATAPAEPLHGVHVYDGPPVTDLSDPLMLFLGDTPDTLESVTGTQTFAELGGASRDETFSISCTAVARSGDTDMKARRDAAHAIMAAVERLLRPGEPGADITLGGAVLWAQVGGDIVLSQLQYAKGSLARLRFAVTCRARLT</sequence>
<dbReference type="EMBL" id="SLWS01000017">
    <property type="protein sequence ID" value="TCO47302.1"/>
    <property type="molecule type" value="Genomic_DNA"/>
</dbReference>
<dbReference type="OrthoDB" id="3690786at2"/>
<keyword evidence="2" id="KW-1185">Reference proteome</keyword>
<reference evidence="1 2" key="1">
    <citation type="submission" date="2019-03" db="EMBL/GenBank/DDBJ databases">
        <title>Genomic Encyclopedia of Type Strains, Phase IV (KMG-IV): sequencing the most valuable type-strain genomes for metagenomic binning, comparative biology and taxonomic classification.</title>
        <authorList>
            <person name="Goeker M."/>
        </authorList>
    </citation>
    <scope>NUCLEOTIDE SEQUENCE [LARGE SCALE GENOMIC DNA]</scope>
    <source>
        <strain evidence="1 2">DSM 45934</strain>
    </source>
</reference>